<dbReference type="AlphaFoldDB" id="G9XHH5"/>
<comment type="caution">
    <text evidence="1">The sequence shown here is derived from an EMBL/GenBank/DDBJ whole genome shotgun (WGS) entry which is preliminary data.</text>
</comment>
<organism evidence="1 2">
    <name type="scientific">Desulfitobacterium hafniense DP7</name>
    <dbReference type="NCBI Taxonomy" id="537010"/>
    <lineage>
        <taxon>Bacteria</taxon>
        <taxon>Bacillati</taxon>
        <taxon>Bacillota</taxon>
        <taxon>Clostridia</taxon>
        <taxon>Eubacteriales</taxon>
        <taxon>Desulfitobacteriaceae</taxon>
        <taxon>Desulfitobacterium</taxon>
    </lineage>
</organism>
<name>G9XHH5_DESHA</name>
<dbReference type="PATRIC" id="fig|537010.4.peg.375"/>
<dbReference type="Pfam" id="PF11681">
    <property type="entry name" value="Phage_Tube_PhiTE"/>
    <property type="match status" value="1"/>
</dbReference>
<dbReference type="InterPro" id="IPR021695">
    <property type="entry name" value="Phage_KPP10_Orf10"/>
</dbReference>
<proteinExistence type="predicted"/>
<dbReference type="RefSeq" id="WP_005808507.1">
    <property type="nucleotide sequence ID" value="NZ_JH414441.1"/>
</dbReference>
<evidence type="ECO:0008006" key="3">
    <source>
        <dbReference type="Google" id="ProtNLM"/>
    </source>
</evidence>
<dbReference type="HOGENOM" id="CLU_1802712_0_0_9"/>
<reference evidence="1 2" key="1">
    <citation type="submission" date="2011-08" db="EMBL/GenBank/DDBJ databases">
        <authorList>
            <person name="Weinstock G."/>
            <person name="Sodergren E."/>
            <person name="Clifton S."/>
            <person name="Fulton L."/>
            <person name="Fulton B."/>
            <person name="Courtney L."/>
            <person name="Fronick C."/>
            <person name="Harrison M."/>
            <person name="Strong C."/>
            <person name="Farmer C."/>
            <person name="Delahaunty K."/>
            <person name="Markovic C."/>
            <person name="Hall O."/>
            <person name="Minx P."/>
            <person name="Tomlinson C."/>
            <person name="Mitreva M."/>
            <person name="Hou S."/>
            <person name="Chen J."/>
            <person name="Wollam A."/>
            <person name="Pepin K.H."/>
            <person name="Johnson M."/>
            <person name="Bhonagiri V."/>
            <person name="Zhang X."/>
            <person name="Suruliraj S."/>
            <person name="Warren W."/>
            <person name="Chinwalla A."/>
            <person name="Mardis E.R."/>
            <person name="Wilson R.K."/>
        </authorList>
    </citation>
    <scope>NUCLEOTIDE SEQUENCE [LARGE SCALE GENOMIC DNA]</scope>
    <source>
        <strain evidence="1 2">DP7</strain>
    </source>
</reference>
<dbReference type="Proteomes" id="UP000004416">
    <property type="component" value="Unassembled WGS sequence"/>
</dbReference>
<evidence type="ECO:0000313" key="2">
    <source>
        <dbReference type="Proteomes" id="UP000004416"/>
    </source>
</evidence>
<gene>
    <name evidence="1" type="ORF">HMPREF0322_00400</name>
</gene>
<protein>
    <recommendedName>
        <fullName evidence="3">DUF3277 family protein</fullName>
    </recommendedName>
</protein>
<sequence length="144" mass="15818">MYTTYSFQDVSVVFSHPFFGRYLAQGEGLGQITIGMATDRTSHDVAADGTVMVSKIAGRNGTVTVQAQQTSSLHKWLLRLYNYLENAPASAWAQLSIVVRSPAMQDYHECNGCSFLKIPDKAYQATGQQVAWSIMAADIFQTVA</sequence>
<dbReference type="EMBL" id="AFZX01000010">
    <property type="protein sequence ID" value="EHL08977.1"/>
    <property type="molecule type" value="Genomic_DNA"/>
</dbReference>
<evidence type="ECO:0000313" key="1">
    <source>
        <dbReference type="EMBL" id="EHL08977.1"/>
    </source>
</evidence>
<accession>G9XHH5</accession>